<gene>
    <name evidence="1" type="ORF">E2C01_093693</name>
</gene>
<dbReference type="EMBL" id="VSRR010113604">
    <property type="protein sequence ID" value="MPC98327.1"/>
    <property type="molecule type" value="Genomic_DNA"/>
</dbReference>
<accession>A0A5B7JYU8</accession>
<dbReference type="Proteomes" id="UP000324222">
    <property type="component" value="Unassembled WGS sequence"/>
</dbReference>
<keyword evidence="2" id="KW-1185">Reference proteome</keyword>
<comment type="caution">
    <text evidence="1">The sequence shown here is derived from an EMBL/GenBank/DDBJ whole genome shotgun (WGS) entry which is preliminary data.</text>
</comment>
<protein>
    <submittedName>
        <fullName evidence="1">Uncharacterized protein</fullName>
    </submittedName>
</protein>
<organism evidence="1 2">
    <name type="scientific">Portunus trituberculatus</name>
    <name type="common">Swimming crab</name>
    <name type="synonym">Neptunus trituberculatus</name>
    <dbReference type="NCBI Taxonomy" id="210409"/>
    <lineage>
        <taxon>Eukaryota</taxon>
        <taxon>Metazoa</taxon>
        <taxon>Ecdysozoa</taxon>
        <taxon>Arthropoda</taxon>
        <taxon>Crustacea</taxon>
        <taxon>Multicrustacea</taxon>
        <taxon>Malacostraca</taxon>
        <taxon>Eumalacostraca</taxon>
        <taxon>Eucarida</taxon>
        <taxon>Decapoda</taxon>
        <taxon>Pleocyemata</taxon>
        <taxon>Brachyura</taxon>
        <taxon>Eubrachyura</taxon>
        <taxon>Portunoidea</taxon>
        <taxon>Portunidae</taxon>
        <taxon>Portuninae</taxon>
        <taxon>Portunus</taxon>
    </lineage>
</organism>
<evidence type="ECO:0000313" key="2">
    <source>
        <dbReference type="Proteomes" id="UP000324222"/>
    </source>
</evidence>
<proteinExistence type="predicted"/>
<name>A0A5B7JYU8_PORTR</name>
<sequence length="63" mass="6632">MLVLVDWPAGLLKGVCWFRGCLLARSKLYGDSNGVLHVFSLITLLTVAGVVRGNVGCLGGEEG</sequence>
<evidence type="ECO:0000313" key="1">
    <source>
        <dbReference type="EMBL" id="MPC98327.1"/>
    </source>
</evidence>
<dbReference type="AlphaFoldDB" id="A0A5B7JYU8"/>
<reference evidence="1 2" key="1">
    <citation type="submission" date="2019-05" db="EMBL/GenBank/DDBJ databases">
        <title>Another draft genome of Portunus trituberculatus and its Hox gene families provides insights of decapod evolution.</title>
        <authorList>
            <person name="Jeong J.-H."/>
            <person name="Song I."/>
            <person name="Kim S."/>
            <person name="Choi T."/>
            <person name="Kim D."/>
            <person name="Ryu S."/>
            <person name="Kim W."/>
        </authorList>
    </citation>
    <scope>NUCLEOTIDE SEQUENCE [LARGE SCALE GENOMIC DNA]</scope>
    <source>
        <tissue evidence="1">Muscle</tissue>
    </source>
</reference>